<evidence type="ECO:0000256" key="1">
    <source>
        <dbReference type="ARBA" id="ARBA00003681"/>
    </source>
</evidence>
<comment type="caution">
    <text evidence="8">The sequence shown here is derived from an EMBL/GenBank/DDBJ whole genome shotgun (WGS) entry which is preliminary data.</text>
</comment>
<dbReference type="Pfam" id="PF00381">
    <property type="entry name" value="PTS-HPr"/>
    <property type="match status" value="1"/>
</dbReference>
<dbReference type="Gene3D" id="3.30.1340.10">
    <property type="entry name" value="HPr-like"/>
    <property type="match status" value="1"/>
</dbReference>
<dbReference type="EMBL" id="JBHUHD010000001">
    <property type="protein sequence ID" value="MFD2139378.1"/>
    <property type="molecule type" value="Genomic_DNA"/>
</dbReference>
<gene>
    <name evidence="8" type="ORF">ACFSNC_03110</name>
</gene>
<dbReference type="InterPro" id="IPR001020">
    <property type="entry name" value="PTS_HPr_His_P_site"/>
</dbReference>
<proteinExistence type="predicted"/>
<dbReference type="NCBIfam" id="TIGR01003">
    <property type="entry name" value="PTS_HPr_family"/>
    <property type="match status" value="1"/>
</dbReference>
<dbReference type="Proteomes" id="UP001597299">
    <property type="component" value="Unassembled WGS sequence"/>
</dbReference>
<dbReference type="PROSITE" id="PS51350">
    <property type="entry name" value="PTS_HPR_DOM"/>
    <property type="match status" value="1"/>
</dbReference>
<feature type="region of interest" description="Disordered" evidence="6">
    <location>
        <begin position="102"/>
        <end position="124"/>
    </location>
</feature>
<evidence type="ECO:0000256" key="5">
    <source>
        <dbReference type="ARBA" id="ARBA00033055"/>
    </source>
</evidence>
<evidence type="ECO:0000313" key="8">
    <source>
        <dbReference type="EMBL" id="MFD2139378.1"/>
    </source>
</evidence>
<dbReference type="RefSeq" id="WP_213352243.1">
    <property type="nucleotide sequence ID" value="NZ_JAHBGB010000019.1"/>
</dbReference>
<evidence type="ECO:0000313" key="9">
    <source>
        <dbReference type="Proteomes" id="UP001597299"/>
    </source>
</evidence>
<dbReference type="SUPFAM" id="SSF55594">
    <property type="entry name" value="HPr-like"/>
    <property type="match status" value="1"/>
</dbReference>
<sequence>MSEPSPAFPRERSGTRWQTEVEVTHGIGLHARPSVAFTRLAKSFPCAIEVAVDGSPDWLNGKSIVKIMGARIRRGTRLRIRAEGFRAEEAIVALGELVRRNFDEERKNARPDGRSDGRPDGRPA</sequence>
<evidence type="ECO:0000256" key="3">
    <source>
        <dbReference type="ARBA" id="ARBA00022448"/>
    </source>
</evidence>
<evidence type="ECO:0000256" key="2">
    <source>
        <dbReference type="ARBA" id="ARBA00020422"/>
    </source>
</evidence>
<keyword evidence="4" id="KW-0762">Sugar transport</keyword>
<dbReference type="PROSITE" id="PS00369">
    <property type="entry name" value="PTS_HPR_HIS"/>
    <property type="match status" value="1"/>
</dbReference>
<evidence type="ECO:0000259" key="7">
    <source>
        <dbReference type="PROSITE" id="PS51350"/>
    </source>
</evidence>
<dbReference type="InterPro" id="IPR050399">
    <property type="entry name" value="HPr"/>
</dbReference>
<dbReference type="InterPro" id="IPR035895">
    <property type="entry name" value="HPr-like_sf"/>
</dbReference>
<dbReference type="PANTHER" id="PTHR33705:SF1">
    <property type="entry name" value="PHOSPHOCARRIER PROTEIN HPR"/>
    <property type="match status" value="1"/>
</dbReference>
<dbReference type="PRINTS" id="PR00107">
    <property type="entry name" value="PHOSPHOCPHPR"/>
</dbReference>
<keyword evidence="3" id="KW-0813">Transport</keyword>
<evidence type="ECO:0000256" key="6">
    <source>
        <dbReference type="SAM" id="MobiDB-lite"/>
    </source>
</evidence>
<accession>A0ABW4YT82</accession>
<dbReference type="InterPro" id="IPR000032">
    <property type="entry name" value="HPr-like"/>
</dbReference>
<dbReference type="CDD" id="cd00367">
    <property type="entry name" value="PTS-HPr_like"/>
    <property type="match status" value="1"/>
</dbReference>
<feature type="domain" description="HPr" evidence="7">
    <location>
        <begin position="16"/>
        <end position="105"/>
    </location>
</feature>
<reference evidence="9" key="1">
    <citation type="journal article" date="2019" name="Int. J. Syst. Evol. Microbiol.">
        <title>The Global Catalogue of Microorganisms (GCM) 10K type strain sequencing project: providing services to taxonomists for standard genome sequencing and annotation.</title>
        <authorList>
            <consortium name="The Broad Institute Genomics Platform"/>
            <consortium name="The Broad Institute Genome Sequencing Center for Infectious Disease"/>
            <person name="Wu L."/>
            <person name="Ma J."/>
        </authorList>
    </citation>
    <scope>NUCLEOTIDE SEQUENCE [LARGE SCALE GENOMIC DNA]</scope>
    <source>
        <strain evidence="9">CCM 7435</strain>
    </source>
</reference>
<evidence type="ECO:0000256" key="4">
    <source>
        <dbReference type="ARBA" id="ARBA00022597"/>
    </source>
</evidence>
<protein>
    <recommendedName>
        <fullName evidence="2">Phosphocarrier protein HPr</fullName>
    </recommendedName>
    <alternativeName>
        <fullName evidence="5">Histidine-containing protein</fullName>
    </alternativeName>
</protein>
<name>A0ABW4YT82_9HYPH</name>
<comment type="function">
    <text evidence="1">General (non sugar-specific) component of the phosphoenolpyruvate-dependent sugar phosphotransferase system (sugar PTS). This major carbohydrate active-transport system catalyzes the phosphorylation of incoming sugar substrates concomitantly with their translocation across the cell membrane. The phosphoryl group from phosphoenolpyruvate (PEP) is transferred to the phosphoryl carrier protein HPr by enzyme I. Phospho-HPr then transfers it to the PTS EIIA domain.</text>
</comment>
<dbReference type="PANTHER" id="PTHR33705">
    <property type="entry name" value="PHOSPHOCARRIER PROTEIN HPR"/>
    <property type="match status" value="1"/>
</dbReference>
<keyword evidence="9" id="KW-1185">Reference proteome</keyword>
<organism evidence="8 9">
    <name type="scientific">Ancylobacter oerskovii</name>
    <dbReference type="NCBI Taxonomy" id="459519"/>
    <lineage>
        <taxon>Bacteria</taxon>
        <taxon>Pseudomonadati</taxon>
        <taxon>Pseudomonadota</taxon>
        <taxon>Alphaproteobacteria</taxon>
        <taxon>Hyphomicrobiales</taxon>
        <taxon>Xanthobacteraceae</taxon>
        <taxon>Ancylobacter</taxon>
    </lineage>
</organism>